<evidence type="ECO:0000313" key="4">
    <source>
        <dbReference type="Proteomes" id="UP000762676"/>
    </source>
</evidence>
<protein>
    <submittedName>
        <fullName evidence="3">Uncharacterized protein</fullName>
    </submittedName>
</protein>
<keyword evidence="1" id="KW-0378">Hydrolase</keyword>
<keyword evidence="1" id="KW-0540">Nuclease</keyword>
<evidence type="ECO:0000256" key="1">
    <source>
        <dbReference type="ARBA" id="ARBA00022722"/>
    </source>
</evidence>
<keyword evidence="2" id="KW-1133">Transmembrane helix</keyword>
<dbReference type="PANTHER" id="PTHR11046:SF29">
    <property type="match status" value="1"/>
</dbReference>
<accession>A0AAV4F3Y3</accession>
<name>A0AAV4F3Y3_9GAST</name>
<feature type="transmembrane region" description="Helical" evidence="2">
    <location>
        <begin position="83"/>
        <end position="106"/>
    </location>
</feature>
<dbReference type="EMBL" id="BMAT01011171">
    <property type="protein sequence ID" value="GFR67967.1"/>
    <property type="molecule type" value="Genomic_DNA"/>
</dbReference>
<proteinExistence type="predicted"/>
<dbReference type="PANTHER" id="PTHR11046">
    <property type="entry name" value="OLIGORIBONUCLEASE, MITOCHONDRIAL"/>
    <property type="match status" value="1"/>
</dbReference>
<dbReference type="GO" id="GO:0000175">
    <property type="term" value="F:3'-5'-RNA exonuclease activity"/>
    <property type="evidence" value="ECO:0007669"/>
    <property type="project" value="InterPro"/>
</dbReference>
<organism evidence="3 4">
    <name type="scientific">Elysia marginata</name>
    <dbReference type="NCBI Taxonomy" id="1093978"/>
    <lineage>
        <taxon>Eukaryota</taxon>
        <taxon>Metazoa</taxon>
        <taxon>Spiralia</taxon>
        <taxon>Lophotrochozoa</taxon>
        <taxon>Mollusca</taxon>
        <taxon>Gastropoda</taxon>
        <taxon>Heterobranchia</taxon>
        <taxon>Euthyneura</taxon>
        <taxon>Panpulmonata</taxon>
        <taxon>Sacoglossa</taxon>
        <taxon>Placobranchoidea</taxon>
        <taxon>Plakobranchidae</taxon>
        <taxon>Elysia</taxon>
    </lineage>
</organism>
<evidence type="ECO:0000313" key="3">
    <source>
        <dbReference type="EMBL" id="GFR67967.1"/>
    </source>
</evidence>
<dbReference type="AlphaFoldDB" id="A0AAV4F3Y3"/>
<gene>
    <name evidence="3" type="ORF">ElyMa_005596700</name>
</gene>
<dbReference type="Proteomes" id="UP000762676">
    <property type="component" value="Unassembled WGS sequence"/>
</dbReference>
<dbReference type="InterPro" id="IPR022894">
    <property type="entry name" value="Oligoribonuclease"/>
</dbReference>
<keyword evidence="4" id="KW-1185">Reference proteome</keyword>
<sequence>MATEVFGPRGDEKSGCRQEWLAYCDTKEIISKFTSFRGNRFNNVFENAEAVIHHKQHIKDFLSNYATSKNKKLSSIEKDIDNINLVSIVGAIALFSSLFTTPYWLLMNSSQSYGSFPPYVKALDEVLLMWEKANHFHQVKYPELFQQFYKPSASSNAFVKSPECQTDMALKSFKEICSRTSVVLKRQLSDFLGEGLFANDIPDEIKAILDTCPLTNLSGERLFGGLDYHMKKTPHSSTHHRSTINMWKHNRVASWLKKKNKSEKTRILADALKNRKCLRQKHKTSELLVREKLKEKLKANEFQKVEKELKLSNFKSITLDKVQCTCKWWAVSNQRGIGSIFQRRIG</sequence>
<reference evidence="3 4" key="1">
    <citation type="journal article" date="2021" name="Elife">
        <title>Chloroplast acquisition without the gene transfer in kleptoplastic sea slugs, Plakobranchus ocellatus.</title>
        <authorList>
            <person name="Maeda T."/>
            <person name="Takahashi S."/>
            <person name="Yoshida T."/>
            <person name="Shimamura S."/>
            <person name="Takaki Y."/>
            <person name="Nagai Y."/>
            <person name="Toyoda A."/>
            <person name="Suzuki Y."/>
            <person name="Arimoto A."/>
            <person name="Ishii H."/>
            <person name="Satoh N."/>
            <person name="Nishiyama T."/>
            <person name="Hasebe M."/>
            <person name="Maruyama T."/>
            <person name="Minagawa J."/>
            <person name="Obokata J."/>
            <person name="Shigenobu S."/>
        </authorList>
    </citation>
    <scope>NUCLEOTIDE SEQUENCE [LARGE SCALE GENOMIC DNA]</scope>
</reference>
<evidence type="ECO:0000256" key="2">
    <source>
        <dbReference type="SAM" id="Phobius"/>
    </source>
</evidence>
<keyword evidence="2" id="KW-0472">Membrane</keyword>
<keyword evidence="2" id="KW-0812">Transmembrane</keyword>
<comment type="caution">
    <text evidence="3">The sequence shown here is derived from an EMBL/GenBank/DDBJ whole genome shotgun (WGS) entry which is preliminary data.</text>
</comment>